<dbReference type="EMBL" id="JAROKS010000025">
    <property type="protein sequence ID" value="KAK1786182.1"/>
    <property type="molecule type" value="Genomic_DNA"/>
</dbReference>
<accession>A0AAD9DNI3</accession>
<evidence type="ECO:0000256" key="1">
    <source>
        <dbReference type="SAM" id="MobiDB-lite"/>
    </source>
</evidence>
<organism evidence="2 3">
    <name type="scientific">Electrophorus voltai</name>
    <dbReference type="NCBI Taxonomy" id="2609070"/>
    <lineage>
        <taxon>Eukaryota</taxon>
        <taxon>Metazoa</taxon>
        <taxon>Chordata</taxon>
        <taxon>Craniata</taxon>
        <taxon>Vertebrata</taxon>
        <taxon>Euteleostomi</taxon>
        <taxon>Actinopterygii</taxon>
        <taxon>Neopterygii</taxon>
        <taxon>Teleostei</taxon>
        <taxon>Ostariophysi</taxon>
        <taxon>Gymnotiformes</taxon>
        <taxon>Gymnotoidei</taxon>
        <taxon>Gymnotidae</taxon>
        <taxon>Electrophorus</taxon>
    </lineage>
</organism>
<gene>
    <name evidence="2" type="ORF">P4O66_017896</name>
</gene>
<evidence type="ECO:0000313" key="2">
    <source>
        <dbReference type="EMBL" id="KAK1786182.1"/>
    </source>
</evidence>
<feature type="compositionally biased region" description="Basic and acidic residues" evidence="1">
    <location>
        <begin position="371"/>
        <end position="391"/>
    </location>
</feature>
<name>A0AAD9DNI3_9TELE</name>
<sequence length="391" mass="43671">SSTPCCEEGCHGPNFTNPVLNWEATKSYSILWNLESTDGKGLGLQPCPPEIPLAPPNRPLSGCCGAPRSSSAQAPWPQASPKKFLGVFPSTSGVNNDSGRGPLPNLLGSMQQCELSGPVQSRFLQPERMLSTVHVLTSLQNAKPTQPSVVEEMLLLLLYHLTHERPRGGLPPRFWADPSSLTGEFAEEKGLRRSQWLLPSALFLVIVVPLGPPQPRLNSLSHPKNSWGCSPPPPEKTRTAVVVFSTMSWDPGSSVGVPTHFLLNGKDKQQGQDPDETQEQTGQNQGQNMGNDEELAPEQKTQQKQTREQTLKQETQQERTQKLGKRDKMDQHKNQEQTWEQTQKLGHQEQKQQNKNQECTWMHEQNSQQKQTEDKKSARREAEETTKDDKQ</sequence>
<dbReference type="AlphaFoldDB" id="A0AAD9DNI3"/>
<evidence type="ECO:0000313" key="3">
    <source>
        <dbReference type="Proteomes" id="UP001239994"/>
    </source>
</evidence>
<proteinExistence type="predicted"/>
<reference evidence="2" key="1">
    <citation type="submission" date="2023-03" db="EMBL/GenBank/DDBJ databases">
        <title>Electrophorus voltai genome.</title>
        <authorList>
            <person name="Bian C."/>
        </authorList>
    </citation>
    <scope>NUCLEOTIDE SEQUENCE</scope>
    <source>
        <strain evidence="2">CB-2022</strain>
        <tissue evidence="2">Muscle</tissue>
    </source>
</reference>
<feature type="compositionally biased region" description="Low complexity" evidence="1">
    <location>
        <begin position="279"/>
        <end position="288"/>
    </location>
</feature>
<keyword evidence="3" id="KW-1185">Reference proteome</keyword>
<feature type="non-terminal residue" evidence="2">
    <location>
        <position position="391"/>
    </location>
</feature>
<feature type="compositionally biased region" description="Basic and acidic residues" evidence="1">
    <location>
        <begin position="305"/>
        <end position="335"/>
    </location>
</feature>
<feature type="compositionally biased region" description="Polar residues" evidence="1">
    <location>
        <begin position="336"/>
        <end position="345"/>
    </location>
</feature>
<comment type="caution">
    <text evidence="2">The sequence shown here is derived from an EMBL/GenBank/DDBJ whole genome shotgun (WGS) entry which is preliminary data.</text>
</comment>
<dbReference type="Proteomes" id="UP001239994">
    <property type="component" value="Unassembled WGS sequence"/>
</dbReference>
<feature type="region of interest" description="Disordered" evidence="1">
    <location>
        <begin position="255"/>
        <end position="391"/>
    </location>
</feature>
<protein>
    <submittedName>
        <fullName evidence="2">Uncharacterized protein</fullName>
    </submittedName>
</protein>